<dbReference type="EMBL" id="CP144533">
    <property type="protein sequence ID" value="WWC61033.1"/>
    <property type="molecule type" value="Genomic_DNA"/>
</dbReference>
<proteinExistence type="predicted"/>
<evidence type="ECO:0000313" key="3">
    <source>
        <dbReference type="EMBL" id="WWC61033.1"/>
    </source>
</evidence>
<feature type="region of interest" description="Disordered" evidence="1">
    <location>
        <begin position="1"/>
        <end position="107"/>
    </location>
</feature>
<name>A0A1A6A789_9TREE</name>
<dbReference type="EMBL" id="KI894030">
    <property type="protein sequence ID" value="OBR85918.1"/>
    <property type="molecule type" value="Genomic_DNA"/>
</dbReference>
<organism evidence="2">
    <name type="scientific">Kwoniella dejecticola CBS 10117</name>
    <dbReference type="NCBI Taxonomy" id="1296121"/>
    <lineage>
        <taxon>Eukaryota</taxon>
        <taxon>Fungi</taxon>
        <taxon>Dikarya</taxon>
        <taxon>Basidiomycota</taxon>
        <taxon>Agaricomycotina</taxon>
        <taxon>Tremellomycetes</taxon>
        <taxon>Tremellales</taxon>
        <taxon>Cryptococcaceae</taxon>
        <taxon>Kwoniella</taxon>
    </lineage>
</organism>
<protein>
    <submittedName>
        <fullName evidence="2">Uncharacterized protein</fullName>
    </submittedName>
</protein>
<dbReference type="AlphaFoldDB" id="A0A1A6A789"/>
<sequence length="282" mass="31195">MTTALADQTWSSDRNCERSTTEAAKQRVSSYAPYSGVNSIFNPSSWPDSSQRSFGSSYLPENPPPSEASHSSESSINLADSTRFVYSDSTPPSSTSLPSGYPTSHGMETRTAVIPSLEEDKDAPAPSTAVFALDRCQRIANTLDSCMQSRGQATDDLEAYFYSHGGDAGIRDETGWFDLADDALSQEGYTQTQEYRDIMSSTLNGYECPQELGSMLDTCEKMDAQHRRSVIELNAVKKSLDALNEQSLWTYDRFTNARAGFSAEDNITRYLWDRGYGERFGP</sequence>
<dbReference type="KEGG" id="kdj:28967332"/>
<feature type="compositionally biased region" description="Polar residues" evidence="1">
    <location>
        <begin position="36"/>
        <end position="56"/>
    </location>
</feature>
<reference evidence="3" key="2">
    <citation type="submission" date="2013-07" db="EMBL/GenBank/DDBJ databases">
        <authorList>
            <consortium name="The Broad Institute Genome Sequencing Platform"/>
            <person name="Cuomo C."/>
            <person name="Litvintseva A."/>
            <person name="Chen Y."/>
            <person name="Heitman J."/>
            <person name="Sun S."/>
            <person name="Springer D."/>
            <person name="Dromer F."/>
            <person name="Young S.K."/>
            <person name="Zeng Q."/>
            <person name="Gargeya S."/>
            <person name="Fitzgerald M."/>
            <person name="Abouelleil A."/>
            <person name="Alvarado L."/>
            <person name="Berlin A.M."/>
            <person name="Chapman S.B."/>
            <person name="Dewar J."/>
            <person name="Goldberg J."/>
            <person name="Griggs A."/>
            <person name="Gujja S."/>
            <person name="Hansen M."/>
            <person name="Howarth C."/>
            <person name="Imamovic A."/>
            <person name="Larimer J."/>
            <person name="McCowan C."/>
            <person name="Murphy C."/>
            <person name="Pearson M."/>
            <person name="Priest M."/>
            <person name="Roberts A."/>
            <person name="Saif S."/>
            <person name="Shea T."/>
            <person name="Sykes S."/>
            <person name="Wortman J."/>
            <person name="Nusbaum C."/>
            <person name="Birren B."/>
        </authorList>
    </citation>
    <scope>NUCLEOTIDE SEQUENCE</scope>
    <source>
        <strain evidence="3">CBS 10117</strain>
    </source>
</reference>
<gene>
    <name evidence="2" type="ORF">I303_03633</name>
    <name evidence="3" type="ORF">I303_103611</name>
</gene>
<evidence type="ECO:0000256" key="1">
    <source>
        <dbReference type="SAM" id="MobiDB-lite"/>
    </source>
</evidence>
<dbReference type="RefSeq" id="XP_018263760.1">
    <property type="nucleotide sequence ID" value="XM_018406952.1"/>
</dbReference>
<reference evidence="3" key="3">
    <citation type="submission" date="2024-02" db="EMBL/GenBank/DDBJ databases">
        <title>Comparative genomics of Cryptococcus and Kwoniella reveals pathogenesis evolution and contrasting modes of karyotype evolution via chromosome fusion or intercentromeric recombination.</title>
        <authorList>
            <person name="Coelho M.A."/>
            <person name="David-Palma M."/>
            <person name="Shea T."/>
            <person name="Bowers K."/>
            <person name="McGinley-Smith S."/>
            <person name="Mohammad A.W."/>
            <person name="Gnirke A."/>
            <person name="Yurkov A.M."/>
            <person name="Nowrousian M."/>
            <person name="Sun S."/>
            <person name="Cuomo C.A."/>
            <person name="Heitman J."/>
        </authorList>
    </citation>
    <scope>NUCLEOTIDE SEQUENCE</scope>
    <source>
        <strain evidence="3">CBS 10117</strain>
    </source>
</reference>
<evidence type="ECO:0000313" key="2">
    <source>
        <dbReference type="EMBL" id="OBR85918.1"/>
    </source>
</evidence>
<feature type="compositionally biased region" description="Low complexity" evidence="1">
    <location>
        <begin position="87"/>
        <end position="104"/>
    </location>
</feature>
<dbReference type="Proteomes" id="UP000078595">
    <property type="component" value="Chromosome 4"/>
</dbReference>
<feature type="compositionally biased region" description="Polar residues" evidence="1">
    <location>
        <begin position="1"/>
        <end position="13"/>
    </location>
</feature>
<dbReference type="VEuPathDB" id="FungiDB:I303_03633"/>
<reference evidence="2" key="1">
    <citation type="submission" date="2013-07" db="EMBL/GenBank/DDBJ databases">
        <title>The Genome Sequence of Cryptococcus dejecticola CBS10117.</title>
        <authorList>
            <consortium name="The Broad Institute Genome Sequencing Platform"/>
            <person name="Cuomo C."/>
            <person name="Litvintseva A."/>
            <person name="Chen Y."/>
            <person name="Heitman J."/>
            <person name="Sun S."/>
            <person name="Springer D."/>
            <person name="Dromer F."/>
            <person name="Young S.K."/>
            <person name="Zeng Q."/>
            <person name="Gargeya S."/>
            <person name="Fitzgerald M."/>
            <person name="Abouelleil A."/>
            <person name="Alvarado L."/>
            <person name="Berlin A.M."/>
            <person name="Chapman S.B."/>
            <person name="Dewar J."/>
            <person name="Goldberg J."/>
            <person name="Griggs A."/>
            <person name="Gujja S."/>
            <person name="Hansen M."/>
            <person name="Howarth C."/>
            <person name="Imamovic A."/>
            <person name="Larimer J."/>
            <person name="McCowan C."/>
            <person name="Murphy C."/>
            <person name="Pearson M."/>
            <person name="Priest M."/>
            <person name="Roberts A."/>
            <person name="Saif S."/>
            <person name="Shea T."/>
            <person name="Sykes S."/>
            <person name="Wortman J."/>
            <person name="Nusbaum C."/>
            <person name="Birren B."/>
        </authorList>
    </citation>
    <scope>NUCLEOTIDE SEQUENCE [LARGE SCALE GENOMIC DNA]</scope>
    <source>
        <strain evidence="2">CBS 10117</strain>
    </source>
</reference>
<evidence type="ECO:0000313" key="4">
    <source>
        <dbReference type="Proteomes" id="UP000078595"/>
    </source>
</evidence>
<dbReference type="GeneID" id="28967332"/>
<keyword evidence="4" id="KW-1185">Reference proteome</keyword>
<accession>A0A1A6A789</accession>